<feature type="non-terminal residue" evidence="2">
    <location>
        <position position="96"/>
    </location>
</feature>
<evidence type="ECO:0000256" key="1">
    <source>
        <dbReference type="SAM" id="MobiDB-lite"/>
    </source>
</evidence>
<comment type="caution">
    <text evidence="2">The sequence shown here is derived from an EMBL/GenBank/DDBJ whole genome shotgun (WGS) entry which is preliminary data.</text>
</comment>
<name>A0ABD0NPL5_CIRMR</name>
<dbReference type="EMBL" id="JAMKFB020000021">
    <property type="protein sequence ID" value="KAL0163135.1"/>
    <property type="molecule type" value="Genomic_DNA"/>
</dbReference>
<feature type="region of interest" description="Disordered" evidence="1">
    <location>
        <begin position="71"/>
        <end position="96"/>
    </location>
</feature>
<organism evidence="2 3">
    <name type="scientific">Cirrhinus mrigala</name>
    <name type="common">Mrigala</name>
    <dbReference type="NCBI Taxonomy" id="683832"/>
    <lineage>
        <taxon>Eukaryota</taxon>
        <taxon>Metazoa</taxon>
        <taxon>Chordata</taxon>
        <taxon>Craniata</taxon>
        <taxon>Vertebrata</taxon>
        <taxon>Euteleostomi</taxon>
        <taxon>Actinopterygii</taxon>
        <taxon>Neopterygii</taxon>
        <taxon>Teleostei</taxon>
        <taxon>Ostariophysi</taxon>
        <taxon>Cypriniformes</taxon>
        <taxon>Cyprinidae</taxon>
        <taxon>Labeoninae</taxon>
        <taxon>Labeonini</taxon>
        <taxon>Cirrhinus</taxon>
    </lineage>
</organism>
<keyword evidence="3" id="KW-1185">Reference proteome</keyword>
<feature type="compositionally biased region" description="Basic and acidic residues" evidence="1">
    <location>
        <begin position="25"/>
        <end position="49"/>
    </location>
</feature>
<dbReference type="AlphaFoldDB" id="A0ABD0NPL5"/>
<feature type="non-terminal residue" evidence="2">
    <location>
        <position position="1"/>
    </location>
</feature>
<dbReference type="Proteomes" id="UP001529510">
    <property type="component" value="Unassembled WGS sequence"/>
</dbReference>
<accession>A0ABD0NPL5</accession>
<protein>
    <submittedName>
        <fullName evidence="2">Uncharacterized protein</fullName>
    </submittedName>
</protein>
<reference evidence="2 3" key="1">
    <citation type="submission" date="2024-05" db="EMBL/GenBank/DDBJ databases">
        <title>Genome sequencing and assembly of Indian major carp, Cirrhinus mrigala (Hamilton, 1822).</title>
        <authorList>
            <person name="Mohindra V."/>
            <person name="Chowdhury L.M."/>
            <person name="Lal K."/>
            <person name="Jena J.K."/>
        </authorList>
    </citation>
    <scope>NUCLEOTIDE SEQUENCE [LARGE SCALE GENOMIC DNA]</scope>
    <source>
        <strain evidence="2">CM1030</strain>
        <tissue evidence="2">Blood</tissue>
    </source>
</reference>
<evidence type="ECO:0000313" key="3">
    <source>
        <dbReference type="Proteomes" id="UP001529510"/>
    </source>
</evidence>
<evidence type="ECO:0000313" key="2">
    <source>
        <dbReference type="EMBL" id="KAL0163135.1"/>
    </source>
</evidence>
<feature type="region of interest" description="Disordered" evidence="1">
    <location>
        <begin position="1"/>
        <end position="59"/>
    </location>
</feature>
<gene>
    <name evidence="2" type="ORF">M9458_042531</name>
</gene>
<proteinExistence type="predicted"/>
<sequence>TVEDVTTPVVSEDKSRQKTTVTLDENNRTVPEEVCEDRPVKHPGCESKNKSAKPTPEEPVFILSLTEIPPTLDEGAGLRTEPLPSAAASETHSHGQ</sequence>